<evidence type="ECO:0000256" key="1">
    <source>
        <dbReference type="ARBA" id="ARBA00022723"/>
    </source>
</evidence>
<keyword evidence="7" id="KW-1185">Reference proteome</keyword>
<evidence type="ECO:0000256" key="4">
    <source>
        <dbReference type="NCBIfam" id="TIGR01927"/>
    </source>
</evidence>
<dbReference type="InterPro" id="IPR013342">
    <property type="entry name" value="Mandelate_racemase_C"/>
</dbReference>
<dbReference type="NCBIfam" id="TIGR01927">
    <property type="entry name" value="menC_gam_Gplu"/>
    <property type="match status" value="1"/>
</dbReference>
<protein>
    <recommendedName>
        <fullName evidence="4">o-succinylbenzoate synthase</fullName>
        <ecNumber evidence="4">4.2.1.113</ecNumber>
    </recommendedName>
</protein>
<evidence type="ECO:0000256" key="2">
    <source>
        <dbReference type="ARBA" id="ARBA00022842"/>
    </source>
</evidence>
<name>A0ABT3PMK9_9BACT</name>
<dbReference type="EC" id="4.2.1.113" evidence="4"/>
<dbReference type="InterPro" id="IPR029017">
    <property type="entry name" value="Enolase-like_N"/>
</dbReference>
<dbReference type="Pfam" id="PF13378">
    <property type="entry name" value="MR_MLE_C"/>
    <property type="match status" value="1"/>
</dbReference>
<dbReference type="Gene3D" id="3.20.20.120">
    <property type="entry name" value="Enolase-like C-terminal domain"/>
    <property type="match status" value="1"/>
</dbReference>
<dbReference type="EMBL" id="JAGGJA010000006">
    <property type="protein sequence ID" value="MCW9707180.1"/>
    <property type="molecule type" value="Genomic_DNA"/>
</dbReference>
<dbReference type="Proteomes" id="UP001207918">
    <property type="component" value="Unassembled WGS sequence"/>
</dbReference>
<dbReference type="InterPro" id="IPR029065">
    <property type="entry name" value="Enolase_C-like"/>
</dbReference>
<dbReference type="PANTHER" id="PTHR48073">
    <property type="entry name" value="O-SUCCINYLBENZOATE SYNTHASE-RELATED"/>
    <property type="match status" value="1"/>
</dbReference>
<dbReference type="SFLD" id="SFLDS00001">
    <property type="entry name" value="Enolase"/>
    <property type="match status" value="1"/>
</dbReference>
<evidence type="ECO:0000256" key="3">
    <source>
        <dbReference type="ARBA" id="ARBA00023239"/>
    </source>
</evidence>
<gene>
    <name evidence="6" type="primary">menC</name>
    <name evidence="6" type="ORF">J6I44_09955</name>
</gene>
<organism evidence="6 7">
    <name type="scientific">Fodinibius salsisoli</name>
    <dbReference type="NCBI Taxonomy" id="2820877"/>
    <lineage>
        <taxon>Bacteria</taxon>
        <taxon>Pseudomonadati</taxon>
        <taxon>Balneolota</taxon>
        <taxon>Balneolia</taxon>
        <taxon>Balneolales</taxon>
        <taxon>Balneolaceae</taxon>
        <taxon>Fodinibius</taxon>
    </lineage>
</organism>
<dbReference type="SMART" id="SM00922">
    <property type="entry name" value="MR_MLE"/>
    <property type="match status" value="1"/>
</dbReference>
<accession>A0ABT3PMK9</accession>
<dbReference type="SFLD" id="SFLDF00009">
    <property type="entry name" value="o-succinylbenzoate_synthase"/>
    <property type="match status" value="1"/>
</dbReference>
<comment type="caution">
    <text evidence="6">The sequence shown here is derived from an EMBL/GenBank/DDBJ whole genome shotgun (WGS) entry which is preliminary data.</text>
</comment>
<dbReference type="SUPFAM" id="SSF51604">
    <property type="entry name" value="Enolase C-terminal domain-like"/>
    <property type="match status" value="1"/>
</dbReference>
<dbReference type="InterPro" id="IPR041338">
    <property type="entry name" value="OSBS_N"/>
</dbReference>
<dbReference type="SUPFAM" id="SSF54826">
    <property type="entry name" value="Enolase N-terminal domain-like"/>
    <property type="match status" value="1"/>
</dbReference>
<feature type="domain" description="Mandelate racemase/muconate lactonizing enzyme C-terminal" evidence="5">
    <location>
        <begin position="139"/>
        <end position="234"/>
    </location>
</feature>
<dbReference type="Gene3D" id="3.30.390.10">
    <property type="entry name" value="Enolase-like, N-terminal domain"/>
    <property type="match status" value="1"/>
</dbReference>
<dbReference type="CDD" id="cd03320">
    <property type="entry name" value="OSBS"/>
    <property type="match status" value="1"/>
</dbReference>
<keyword evidence="3 6" id="KW-0456">Lyase</keyword>
<dbReference type="SFLD" id="SFLDG00180">
    <property type="entry name" value="muconate_cycloisomerase"/>
    <property type="match status" value="1"/>
</dbReference>
<evidence type="ECO:0000259" key="5">
    <source>
        <dbReference type="SMART" id="SM00922"/>
    </source>
</evidence>
<reference evidence="6 7" key="1">
    <citation type="submission" date="2021-03" db="EMBL/GenBank/DDBJ databases">
        <title>Aliifodinibius sp. nov., a new bacterium isolated from saline soil.</title>
        <authorList>
            <person name="Galisteo C."/>
            <person name="De La Haba R."/>
            <person name="Sanchez-Porro C."/>
            <person name="Ventosa A."/>
        </authorList>
    </citation>
    <scope>NUCLEOTIDE SEQUENCE [LARGE SCALE GENOMIC DNA]</scope>
    <source>
        <strain evidence="6 7">1BSP15-2V2</strain>
    </source>
</reference>
<dbReference type="Pfam" id="PF21508">
    <property type="entry name" value="MenC_N"/>
    <property type="match status" value="1"/>
</dbReference>
<dbReference type="InterPro" id="IPR036849">
    <property type="entry name" value="Enolase-like_C_sf"/>
</dbReference>
<dbReference type="PANTHER" id="PTHR48073:SF2">
    <property type="entry name" value="O-SUCCINYLBENZOATE SYNTHASE"/>
    <property type="match status" value="1"/>
</dbReference>
<sequence>MKLMCYSYRLPFKEPLKTSARTYNNREGWILCWEELGEYYVGEAAPLPGFIQTNMQDIGNYIQEHINLWVQLLKKEMPVEQFQQHYKAANIPPALQFALDSLAYQVEAQRTNALLEYFLFNNDITNSIAVNGLVSLMNKEHTLTAVRRLVDEGFQTIKCKVGKHFQREKAILSKIRAAFPNLLIRLDANQSWDISEAIDYLAELEPLNIEYCEEPLSTPTPSAFSTLNNKTSIPLALDESINSSDHWPALLPFVSVLVIKPMVIGNFRTLFNISQQSEKANRSLVFTSSLDSSIGRSMTALLASGLGAGGYAHGLNTGNLFSQDIHPNRPLIQQGHIQLDTGILPLKTDIKRLQTISTSTIKSS</sequence>
<proteinExistence type="predicted"/>
<evidence type="ECO:0000313" key="6">
    <source>
        <dbReference type="EMBL" id="MCW9707180.1"/>
    </source>
</evidence>
<evidence type="ECO:0000313" key="7">
    <source>
        <dbReference type="Proteomes" id="UP001207918"/>
    </source>
</evidence>
<keyword evidence="1" id="KW-0479">Metal-binding</keyword>
<dbReference type="GO" id="GO:0043748">
    <property type="term" value="F:O-succinylbenzoate synthase activity"/>
    <property type="evidence" value="ECO:0007669"/>
    <property type="project" value="UniProtKB-EC"/>
</dbReference>
<keyword evidence="2" id="KW-0460">Magnesium</keyword>